<name>A0A226DS73_FOLCA</name>
<keyword evidence="2" id="KW-1185">Reference proteome</keyword>
<comment type="caution">
    <text evidence="1">The sequence shown here is derived from an EMBL/GenBank/DDBJ whole genome shotgun (WGS) entry which is preliminary data.</text>
</comment>
<dbReference type="STRING" id="158441.A0A226DS73"/>
<evidence type="ECO:0000313" key="1">
    <source>
        <dbReference type="EMBL" id="OXA47674.1"/>
    </source>
</evidence>
<evidence type="ECO:0000313" key="2">
    <source>
        <dbReference type="Proteomes" id="UP000198287"/>
    </source>
</evidence>
<gene>
    <name evidence="1" type="ORF">Fcan01_17846</name>
</gene>
<dbReference type="PANTHER" id="PTHR36159">
    <property type="entry name" value="PROTEIN CBG23766"/>
    <property type="match status" value="1"/>
</dbReference>
<organism evidence="1 2">
    <name type="scientific">Folsomia candida</name>
    <name type="common">Springtail</name>
    <dbReference type="NCBI Taxonomy" id="158441"/>
    <lineage>
        <taxon>Eukaryota</taxon>
        <taxon>Metazoa</taxon>
        <taxon>Ecdysozoa</taxon>
        <taxon>Arthropoda</taxon>
        <taxon>Hexapoda</taxon>
        <taxon>Collembola</taxon>
        <taxon>Entomobryomorpha</taxon>
        <taxon>Isotomoidea</taxon>
        <taxon>Isotomidae</taxon>
        <taxon>Proisotominae</taxon>
        <taxon>Folsomia</taxon>
    </lineage>
</organism>
<dbReference type="PANTHER" id="PTHR36159:SF1">
    <property type="entry name" value="RETROVIRUS-RELATED POL POLYPROTEIN FROM TRANSPOSON 412-LIKE PROTEIN"/>
    <property type="match status" value="1"/>
</dbReference>
<dbReference type="AlphaFoldDB" id="A0A226DS73"/>
<sequence>MENAKSTMRSSLDLGENYPTDISSLQSEYSCYYPINQISDDTTPISFVVPSSSIHYVQFNDSFVYLKLKIVSSTGATWTATDVVAGSFDLLSSIFSGIEIDMNGCLVSKTATLLPYRSHILKLLTRDKGYKDTIATSEFWYPDTKANTFDTDNSGFTTRAAFSTASAPFEILGRLSESIFETPKYFPPQINTKILLRRSASEFCLDTSVTTTKYKLSISECVLYVRRHVVYPSVIAYHHKLLSSNRKFQYPLKQFEIRTFNLAVGTSSTLSEVLYRNLLPEYLLVSFVSTQAALGTQNKSCFNFDPFGISELQVKVDGDAQVYQSLNFDFDKKLYLMGFNTLQSAVGTLGADHGLSRTDYANGNFLVCFSINPSPTAYGLVPERHGSVQISLKFAKSLTEAVTCIVVAQFQSTLEIDSHYNVSLI</sequence>
<reference evidence="1 2" key="1">
    <citation type="submission" date="2015-12" db="EMBL/GenBank/DDBJ databases">
        <title>The genome of Folsomia candida.</title>
        <authorList>
            <person name="Faddeeva A."/>
            <person name="Derks M.F."/>
            <person name="Anvar Y."/>
            <person name="Smit S."/>
            <person name="Van Straalen N."/>
            <person name="Roelofs D."/>
        </authorList>
    </citation>
    <scope>NUCLEOTIDE SEQUENCE [LARGE SCALE GENOMIC DNA]</scope>
    <source>
        <strain evidence="1 2">VU population</strain>
        <tissue evidence="1">Whole body</tissue>
    </source>
</reference>
<protein>
    <submittedName>
        <fullName evidence="1">Uncharacterized protein</fullName>
    </submittedName>
</protein>
<dbReference type="EMBL" id="LNIX01000013">
    <property type="protein sequence ID" value="OXA47674.1"/>
    <property type="molecule type" value="Genomic_DNA"/>
</dbReference>
<proteinExistence type="predicted"/>
<accession>A0A226DS73</accession>
<dbReference type="OMA" id="PYRRIEC"/>
<dbReference type="Proteomes" id="UP000198287">
    <property type="component" value="Unassembled WGS sequence"/>
</dbReference>
<dbReference type="OrthoDB" id="8188373at2759"/>